<comment type="similarity">
    <text evidence="1">Belongs to the UPF0102 family.</text>
</comment>
<dbReference type="InterPro" id="IPR011856">
    <property type="entry name" value="tRNA_endonuc-like_dom_sf"/>
</dbReference>
<dbReference type="Proteomes" id="UP000178490">
    <property type="component" value="Unassembled WGS sequence"/>
</dbReference>
<protein>
    <submittedName>
        <fullName evidence="2">Uncharacterized protein</fullName>
    </submittedName>
</protein>
<comment type="caution">
    <text evidence="2">The sequence shown here is derived from an EMBL/GenBank/DDBJ whole genome shotgun (WGS) entry which is preliminary data.</text>
</comment>
<dbReference type="SUPFAM" id="SSF52980">
    <property type="entry name" value="Restriction endonuclease-like"/>
    <property type="match status" value="1"/>
</dbReference>
<proteinExistence type="inferred from homology"/>
<organism evidence="2 3">
    <name type="scientific">Candidatus Magasanikbacteria bacterium RIFOXYD2_FULL_36_9</name>
    <dbReference type="NCBI Taxonomy" id="1798707"/>
    <lineage>
        <taxon>Bacteria</taxon>
        <taxon>Candidatus Magasanikiibacteriota</taxon>
    </lineage>
</organism>
<dbReference type="PANTHER" id="PTHR34039">
    <property type="entry name" value="UPF0102 PROTEIN YRAN"/>
    <property type="match status" value="1"/>
</dbReference>
<dbReference type="AlphaFoldDB" id="A0A1F6NYH0"/>
<dbReference type="InterPro" id="IPR003509">
    <property type="entry name" value="UPF0102_YraN-like"/>
</dbReference>
<evidence type="ECO:0000313" key="2">
    <source>
        <dbReference type="EMBL" id="OGH88982.1"/>
    </source>
</evidence>
<reference evidence="2 3" key="1">
    <citation type="journal article" date="2016" name="Nat. Commun.">
        <title>Thousands of microbial genomes shed light on interconnected biogeochemical processes in an aquifer system.</title>
        <authorList>
            <person name="Anantharaman K."/>
            <person name="Brown C.T."/>
            <person name="Hug L.A."/>
            <person name="Sharon I."/>
            <person name="Castelle C.J."/>
            <person name="Probst A.J."/>
            <person name="Thomas B.C."/>
            <person name="Singh A."/>
            <person name="Wilkins M.J."/>
            <person name="Karaoz U."/>
            <person name="Brodie E.L."/>
            <person name="Williams K.H."/>
            <person name="Hubbard S.S."/>
            <person name="Banfield J.F."/>
        </authorList>
    </citation>
    <scope>NUCLEOTIDE SEQUENCE [LARGE SCALE GENOMIC DNA]</scope>
</reference>
<dbReference type="PANTHER" id="PTHR34039:SF1">
    <property type="entry name" value="UPF0102 PROTEIN YRAN"/>
    <property type="match status" value="1"/>
</dbReference>
<evidence type="ECO:0000313" key="3">
    <source>
        <dbReference type="Proteomes" id="UP000178490"/>
    </source>
</evidence>
<dbReference type="GO" id="GO:0003676">
    <property type="term" value="F:nucleic acid binding"/>
    <property type="evidence" value="ECO:0007669"/>
    <property type="project" value="InterPro"/>
</dbReference>
<accession>A0A1F6NYH0</accession>
<dbReference type="Pfam" id="PF02021">
    <property type="entry name" value="UPF0102"/>
    <property type="match status" value="1"/>
</dbReference>
<gene>
    <name evidence="2" type="ORF">A2537_01510</name>
</gene>
<dbReference type="Gene3D" id="3.40.1350.10">
    <property type="match status" value="1"/>
</dbReference>
<sequence>MDSGRGKKIGKWGEDQACAFLIRHGFFIKERNYFSTVGELDIVAQKGGDYYFVEVKTRADGELASDLAITPAKKYKMEKTVQKYCYQRSVPETGIVLAGLLVVYNRLSQKAVFHYAIFS</sequence>
<evidence type="ECO:0000256" key="1">
    <source>
        <dbReference type="ARBA" id="ARBA00006738"/>
    </source>
</evidence>
<name>A0A1F6NYH0_9BACT</name>
<dbReference type="EMBL" id="MFRC01000053">
    <property type="protein sequence ID" value="OGH88982.1"/>
    <property type="molecule type" value="Genomic_DNA"/>
</dbReference>
<dbReference type="InterPro" id="IPR011335">
    <property type="entry name" value="Restrct_endonuc-II-like"/>
</dbReference>